<accession>A0ABU7DEA8</accession>
<organism evidence="1 2">
    <name type="scientific">Characodon lateralis</name>
    <dbReference type="NCBI Taxonomy" id="208331"/>
    <lineage>
        <taxon>Eukaryota</taxon>
        <taxon>Metazoa</taxon>
        <taxon>Chordata</taxon>
        <taxon>Craniata</taxon>
        <taxon>Vertebrata</taxon>
        <taxon>Euteleostomi</taxon>
        <taxon>Actinopterygii</taxon>
        <taxon>Neopterygii</taxon>
        <taxon>Teleostei</taxon>
        <taxon>Neoteleostei</taxon>
        <taxon>Acanthomorphata</taxon>
        <taxon>Ovalentaria</taxon>
        <taxon>Atherinomorphae</taxon>
        <taxon>Cyprinodontiformes</taxon>
        <taxon>Goodeidae</taxon>
        <taxon>Characodon</taxon>
    </lineage>
</organism>
<protein>
    <submittedName>
        <fullName evidence="1">Uncharacterized protein</fullName>
    </submittedName>
</protein>
<comment type="caution">
    <text evidence="1">The sequence shown here is derived from an EMBL/GenBank/DDBJ whole genome shotgun (WGS) entry which is preliminary data.</text>
</comment>
<keyword evidence="2" id="KW-1185">Reference proteome</keyword>
<proteinExistence type="predicted"/>
<sequence>MECGHGFGDHIPPEGDKGLLLEGLHLLAYPGGTRGSVWGKGSIGGAEMMLPLVLIDYFTTSNWRRTCGYISRQHHKILLPCVTSCTNPKKSRSWKLTFTSLVHHGV</sequence>
<evidence type="ECO:0000313" key="2">
    <source>
        <dbReference type="Proteomes" id="UP001352852"/>
    </source>
</evidence>
<gene>
    <name evidence="1" type="ORF">CHARACLAT_030311</name>
</gene>
<evidence type="ECO:0000313" key="1">
    <source>
        <dbReference type="EMBL" id="MED6272430.1"/>
    </source>
</evidence>
<dbReference type="EMBL" id="JAHUTJ010020911">
    <property type="protein sequence ID" value="MED6272430.1"/>
    <property type="molecule type" value="Genomic_DNA"/>
</dbReference>
<dbReference type="Proteomes" id="UP001352852">
    <property type="component" value="Unassembled WGS sequence"/>
</dbReference>
<reference evidence="1 2" key="1">
    <citation type="submission" date="2021-06" db="EMBL/GenBank/DDBJ databases">
        <authorList>
            <person name="Palmer J.M."/>
        </authorList>
    </citation>
    <scope>NUCLEOTIDE SEQUENCE [LARGE SCALE GENOMIC DNA]</scope>
    <source>
        <strain evidence="1 2">CL_MEX2019</strain>
        <tissue evidence="1">Muscle</tissue>
    </source>
</reference>
<name>A0ABU7DEA8_9TELE</name>